<evidence type="ECO:0000259" key="1">
    <source>
        <dbReference type="Pfam" id="PF00535"/>
    </source>
</evidence>
<gene>
    <name evidence="2" type="ORF">GKIL_3471</name>
</gene>
<dbReference type="EMBL" id="CP003587">
    <property type="protein sequence ID" value="AGY59717.1"/>
    <property type="molecule type" value="Genomic_DNA"/>
</dbReference>
<dbReference type="eggNOG" id="COG1216">
    <property type="taxonomic scope" value="Bacteria"/>
</dbReference>
<dbReference type="STRING" id="1183438.GKIL_3471"/>
<reference evidence="2 3" key="1">
    <citation type="journal article" date="2013" name="PLoS ONE">
        <title>Cultivation and Complete Genome Sequencing of Gloeobacter kilaueensis sp. nov., from a Lava Cave in Kilauea Caldera, Hawai'i.</title>
        <authorList>
            <person name="Saw J.H."/>
            <person name="Schatz M."/>
            <person name="Brown M.V."/>
            <person name="Kunkel D.D."/>
            <person name="Foster J.S."/>
            <person name="Shick H."/>
            <person name="Christensen S."/>
            <person name="Hou S."/>
            <person name="Wan X."/>
            <person name="Donachie S.P."/>
        </authorList>
    </citation>
    <scope>NUCLEOTIDE SEQUENCE [LARGE SCALE GENOMIC DNA]</scope>
    <source>
        <strain evidence="3">JS</strain>
    </source>
</reference>
<dbReference type="OrthoDB" id="396512at2"/>
<evidence type="ECO:0000313" key="2">
    <source>
        <dbReference type="EMBL" id="AGY59717.1"/>
    </source>
</evidence>
<evidence type="ECO:0000313" key="3">
    <source>
        <dbReference type="Proteomes" id="UP000017396"/>
    </source>
</evidence>
<dbReference type="Proteomes" id="UP000017396">
    <property type="component" value="Chromosome"/>
</dbReference>
<dbReference type="PANTHER" id="PTHR22916">
    <property type="entry name" value="GLYCOSYLTRANSFERASE"/>
    <property type="match status" value="1"/>
</dbReference>
<proteinExistence type="predicted"/>
<dbReference type="Pfam" id="PF00535">
    <property type="entry name" value="Glycos_transf_2"/>
    <property type="match status" value="1"/>
</dbReference>
<keyword evidence="2" id="KW-0808">Transferase</keyword>
<dbReference type="InterPro" id="IPR029044">
    <property type="entry name" value="Nucleotide-diphossugar_trans"/>
</dbReference>
<dbReference type="Gene3D" id="3.90.550.10">
    <property type="entry name" value="Spore Coat Polysaccharide Biosynthesis Protein SpsA, Chain A"/>
    <property type="match status" value="1"/>
</dbReference>
<accession>U5QL46</accession>
<protein>
    <submittedName>
        <fullName evidence="2">Glycosyl transferase family 2</fullName>
    </submittedName>
</protein>
<feature type="domain" description="Glycosyltransferase 2-like" evidence="1">
    <location>
        <begin position="8"/>
        <end position="102"/>
    </location>
</feature>
<dbReference type="HOGENOM" id="CLU_025996_21_0_3"/>
<dbReference type="InterPro" id="IPR001173">
    <property type="entry name" value="Glyco_trans_2-like"/>
</dbReference>
<dbReference type="PANTHER" id="PTHR22916:SF65">
    <property type="entry name" value="SLR1065 PROTEIN"/>
    <property type="match status" value="1"/>
</dbReference>
<dbReference type="RefSeq" id="WP_023175017.1">
    <property type="nucleotide sequence ID" value="NC_022600.1"/>
</dbReference>
<name>U5QL46_GLOK1</name>
<sequence>MAELPRISVIVPSFNQGTFIERTLLSILGQGYPDLEVIVIDGGSTDETINVLERYSDQLTCWHSQPDRGQADAINRGMAISSGQILCWLNSDDMFLPGTLLAVGSHLRDQTERPKLLHGGAVTIAEENGELRSGVQSSQPFDCTRLTCSNFIVQPSSFWTRPLWQGTGELNIRYQYILDWDWFLRASRVPGFEADYLPRFLSLYRYHAQHKTSSGGEKRRQEIMELIRTHASPYWQNLYSAIDRSYPQIQHTATRLEKLGLPGRTRLLPWLIPNVRSHLKSAQDFYTVLFTFGW</sequence>
<dbReference type="GO" id="GO:0016740">
    <property type="term" value="F:transferase activity"/>
    <property type="evidence" value="ECO:0007669"/>
    <property type="project" value="UniProtKB-KW"/>
</dbReference>
<organism evidence="2 3">
    <name type="scientific">Gloeobacter kilaueensis (strain ATCC BAA-2537 / CCAP 1431/1 / ULC 316 / JS1)</name>
    <dbReference type="NCBI Taxonomy" id="1183438"/>
    <lineage>
        <taxon>Bacteria</taxon>
        <taxon>Bacillati</taxon>
        <taxon>Cyanobacteriota</taxon>
        <taxon>Cyanophyceae</taxon>
        <taxon>Gloeobacterales</taxon>
        <taxon>Gloeobacteraceae</taxon>
        <taxon>Gloeobacter</taxon>
    </lineage>
</organism>
<keyword evidence="3" id="KW-1185">Reference proteome</keyword>
<dbReference type="AlphaFoldDB" id="U5QL46"/>
<dbReference type="KEGG" id="glj:GKIL_3471"/>
<dbReference type="SUPFAM" id="SSF53448">
    <property type="entry name" value="Nucleotide-diphospho-sugar transferases"/>
    <property type="match status" value="1"/>
</dbReference>
<dbReference type="CDD" id="cd06433">
    <property type="entry name" value="GT_2_WfgS_like"/>
    <property type="match status" value="1"/>
</dbReference>